<evidence type="ECO:0000313" key="3">
    <source>
        <dbReference type="Proteomes" id="UP000019474"/>
    </source>
</evidence>
<accession>W9EFL9</accession>
<dbReference type="OrthoDB" id="6450827at2"/>
<dbReference type="SUPFAM" id="SSF53474">
    <property type="entry name" value="alpha/beta-Hydrolases"/>
    <property type="match status" value="1"/>
</dbReference>
<keyword evidence="1" id="KW-0175">Coiled coil</keyword>
<evidence type="ECO:0008006" key="4">
    <source>
        <dbReference type="Google" id="ProtNLM"/>
    </source>
</evidence>
<keyword evidence="3" id="KW-1185">Reference proteome</keyword>
<dbReference type="RefSeq" id="WP_009166279.1">
    <property type="nucleotide sequence ID" value="NZ_ALXG01000043.1"/>
</dbReference>
<sequence length="411" mass="46593">MNNALTDKQNSDLCTMAYSVDHQKDQNPIRPRKKPYFDTENNKYEVIATEDDQETGFQGMAVAPYKNGKPDYHNVQIAIAGTNFDDIKDVITDATQIPESRTIIGPSAYVYGIVSNALDHSQFTSADRFYNETVNKLESKGFSASDIKHGTGHSLGGALIFYLAAKHHFSMTTFSSADPRSNLNDTDLAYIKNHPEMFKNYYHKSDIIANWQMIAQLGKAFSVNEFSSKYGKGIMGMINGHFIDSYHFEKKTGQVDTDIFNTFDIELSSIQEEYKRLKSSGALTDADEIMLDASVATELTIAIRDVAKEILDEIIKKLHKVVREQEKYWQEVKEKSMMVSSQLSPDELIHCLNEGGANYQSMVGKYKEDANQRITKAKELKNKFEEWESKVQQGIEKVVQRDSELAKDFNI</sequence>
<reference evidence="2 3" key="1">
    <citation type="submission" date="2012-08" db="EMBL/GenBank/DDBJ databases">
        <title>Genome sequencing of Lactobacillus florum 8D.</title>
        <authorList>
            <person name="Kim E.B."/>
            <person name="Marco M.L."/>
        </authorList>
    </citation>
    <scope>NUCLEOTIDE SEQUENCE [LARGE SCALE GENOMIC DNA]</scope>
    <source>
        <strain evidence="2 3">8D</strain>
    </source>
</reference>
<evidence type="ECO:0000256" key="1">
    <source>
        <dbReference type="SAM" id="Coils"/>
    </source>
</evidence>
<dbReference type="EMBL" id="ALXG01000043">
    <property type="protein sequence ID" value="ETO40061.1"/>
    <property type="molecule type" value="Genomic_DNA"/>
</dbReference>
<dbReference type="Proteomes" id="UP000019474">
    <property type="component" value="Unassembled WGS sequence"/>
</dbReference>
<dbReference type="PATRIC" id="fig|1221538.3.peg.1056"/>
<feature type="coiled-coil region" evidence="1">
    <location>
        <begin position="370"/>
        <end position="397"/>
    </location>
</feature>
<evidence type="ECO:0000313" key="2">
    <source>
        <dbReference type="EMBL" id="ETO40061.1"/>
    </source>
</evidence>
<name>W9EFL9_9LACO</name>
<comment type="caution">
    <text evidence="2">The sequence shown here is derived from an EMBL/GenBank/DDBJ whole genome shotgun (WGS) entry which is preliminary data.</text>
</comment>
<dbReference type="InterPro" id="IPR029058">
    <property type="entry name" value="AB_hydrolase_fold"/>
</dbReference>
<dbReference type="Gene3D" id="3.40.50.1820">
    <property type="entry name" value="alpha/beta hydrolase"/>
    <property type="match status" value="1"/>
</dbReference>
<dbReference type="AlphaFoldDB" id="W9EFL9"/>
<organism evidence="2 3">
    <name type="scientific">Fructilactobacillus florum 8D</name>
    <dbReference type="NCBI Taxonomy" id="1221538"/>
    <lineage>
        <taxon>Bacteria</taxon>
        <taxon>Bacillati</taxon>
        <taxon>Bacillota</taxon>
        <taxon>Bacilli</taxon>
        <taxon>Lactobacillales</taxon>
        <taxon>Lactobacillaceae</taxon>
        <taxon>Fructilactobacillus</taxon>
    </lineage>
</organism>
<gene>
    <name evidence="2" type="ORF">B808_1050</name>
</gene>
<protein>
    <recommendedName>
        <fullName evidence="4">Fungal lipase-like domain-containing protein</fullName>
    </recommendedName>
</protein>
<proteinExistence type="predicted"/>